<dbReference type="GO" id="GO:0016846">
    <property type="term" value="F:carbon-sulfur lyase activity"/>
    <property type="evidence" value="ECO:0007669"/>
    <property type="project" value="TreeGrafter"/>
</dbReference>
<evidence type="ECO:0000256" key="2">
    <source>
        <dbReference type="ARBA" id="ARBA00022898"/>
    </source>
</evidence>
<sequence>MLPENNENGSPKSDFGPNDFSERTRLVHDARHDRGAISPPIYQSSLFSFTDYDSMISRFRGESDHALYSRVDNPTVVELQKKVAELEGGEACLAFGSGMAAISNAILGVVLPGDKVVCINHVYPDTYRFLRGFCTRFNIHVEFVDGGSLQAVEQAIIGAKMLYLESPNSWVMGEQNLKAIAKMAKQAGVITLIDNSWASPLFQKPLNDGIDVVIHSASKYISGHSDVVAGLVISTQERISTISRNISPFLGGKLSANEAWLLLRGLRTLPLRMRQHHESALSLAKKLQDYPYVTKVNHPGLHPFSDSSLTGYSGLFSFELHDAVDIPTFCNHLQLFRMGVSWGGFESLVMPAISVLNQSGEFNSAIDFGVGPRVIRISVGLEETADLWRDLTHAIESAR</sequence>
<gene>
    <name evidence="6" type="ORF">AB3G37_11295</name>
</gene>
<dbReference type="Gene3D" id="3.40.640.10">
    <property type="entry name" value="Type I PLP-dependent aspartate aminotransferase-like (Major domain)"/>
    <property type="match status" value="1"/>
</dbReference>
<dbReference type="GO" id="GO:0016740">
    <property type="term" value="F:transferase activity"/>
    <property type="evidence" value="ECO:0007669"/>
    <property type="project" value="UniProtKB-KW"/>
</dbReference>
<dbReference type="InterPro" id="IPR015422">
    <property type="entry name" value="PyrdxlP-dep_Trfase_small"/>
</dbReference>
<dbReference type="PIRSF" id="PIRSF001434">
    <property type="entry name" value="CGS"/>
    <property type="match status" value="1"/>
</dbReference>
<comment type="cofactor">
    <cofactor evidence="1 4">
        <name>pyridoxal 5'-phosphate</name>
        <dbReference type="ChEBI" id="CHEBI:597326"/>
    </cofactor>
</comment>
<keyword evidence="6" id="KW-0808">Transferase</keyword>
<protein>
    <submittedName>
        <fullName evidence="6">PLP-dependent transferase</fullName>
    </submittedName>
</protein>
<dbReference type="GO" id="GO:0030170">
    <property type="term" value="F:pyridoxal phosphate binding"/>
    <property type="evidence" value="ECO:0007669"/>
    <property type="project" value="InterPro"/>
</dbReference>
<organism evidence="6">
    <name type="scientific">Rouxiella sp. WC2420</name>
    <dbReference type="NCBI Taxonomy" id="3234145"/>
    <lineage>
        <taxon>Bacteria</taxon>
        <taxon>Pseudomonadati</taxon>
        <taxon>Pseudomonadota</taxon>
        <taxon>Gammaproteobacteria</taxon>
        <taxon>Enterobacterales</taxon>
        <taxon>Yersiniaceae</taxon>
        <taxon>Rouxiella</taxon>
    </lineage>
</organism>
<name>A0AB39VYQ8_9GAMM</name>
<dbReference type="PANTHER" id="PTHR11808:SF80">
    <property type="entry name" value="CYSTATHIONINE GAMMA-LYASE"/>
    <property type="match status" value="1"/>
</dbReference>
<reference evidence="6" key="1">
    <citation type="submission" date="2024-07" db="EMBL/GenBank/DDBJ databases">
        <authorList>
            <person name="Biller S.J."/>
        </authorList>
    </citation>
    <scope>NUCLEOTIDE SEQUENCE</scope>
    <source>
        <strain evidence="6">WC2420</strain>
    </source>
</reference>
<dbReference type="EMBL" id="CP165628">
    <property type="protein sequence ID" value="XDU74618.1"/>
    <property type="molecule type" value="Genomic_DNA"/>
</dbReference>
<dbReference type="AlphaFoldDB" id="A0AB39VYQ8"/>
<proteinExistence type="inferred from homology"/>
<evidence type="ECO:0000256" key="5">
    <source>
        <dbReference type="SAM" id="MobiDB-lite"/>
    </source>
</evidence>
<dbReference type="InterPro" id="IPR015424">
    <property type="entry name" value="PyrdxlP-dep_Trfase"/>
</dbReference>
<dbReference type="InterPro" id="IPR000277">
    <property type="entry name" value="Cys/Met-Metab_PyrdxlP-dep_enz"/>
</dbReference>
<dbReference type="RefSeq" id="WP_369790746.1">
    <property type="nucleotide sequence ID" value="NZ_CP165628.1"/>
</dbReference>
<feature type="region of interest" description="Disordered" evidence="5">
    <location>
        <begin position="1"/>
        <end position="21"/>
    </location>
</feature>
<dbReference type="Gene3D" id="3.90.1150.10">
    <property type="entry name" value="Aspartate Aminotransferase, domain 1"/>
    <property type="match status" value="1"/>
</dbReference>
<keyword evidence="2 3" id="KW-0663">Pyridoxal phosphate</keyword>
<dbReference type="PANTHER" id="PTHR11808">
    <property type="entry name" value="TRANS-SULFURATION ENZYME FAMILY MEMBER"/>
    <property type="match status" value="1"/>
</dbReference>
<dbReference type="InterPro" id="IPR015421">
    <property type="entry name" value="PyrdxlP-dep_Trfase_major"/>
</dbReference>
<evidence type="ECO:0000256" key="3">
    <source>
        <dbReference type="PIRSR" id="PIRSR001434-2"/>
    </source>
</evidence>
<dbReference type="GO" id="GO:0005737">
    <property type="term" value="C:cytoplasm"/>
    <property type="evidence" value="ECO:0007669"/>
    <property type="project" value="TreeGrafter"/>
</dbReference>
<feature type="compositionally biased region" description="Polar residues" evidence="5">
    <location>
        <begin position="1"/>
        <end position="11"/>
    </location>
</feature>
<dbReference type="Pfam" id="PF01053">
    <property type="entry name" value="Cys_Met_Meta_PP"/>
    <property type="match status" value="1"/>
</dbReference>
<accession>A0AB39VYQ8</accession>
<dbReference type="FunFam" id="3.40.640.10:FF:000046">
    <property type="entry name" value="Cystathionine gamma-lyase"/>
    <property type="match status" value="1"/>
</dbReference>
<dbReference type="NCBIfam" id="NF004627">
    <property type="entry name" value="PRK05968.1"/>
    <property type="match status" value="1"/>
</dbReference>
<dbReference type="GO" id="GO:0019346">
    <property type="term" value="P:transsulfuration"/>
    <property type="evidence" value="ECO:0007669"/>
    <property type="project" value="InterPro"/>
</dbReference>
<comment type="similarity">
    <text evidence="4">Belongs to the trans-sulfuration enzymes family.</text>
</comment>
<evidence type="ECO:0000313" key="6">
    <source>
        <dbReference type="EMBL" id="XDU74618.1"/>
    </source>
</evidence>
<feature type="modified residue" description="N6-(pyridoxal phosphate)lysine" evidence="3">
    <location>
        <position position="219"/>
    </location>
</feature>
<dbReference type="SUPFAM" id="SSF53383">
    <property type="entry name" value="PLP-dependent transferases"/>
    <property type="match status" value="1"/>
</dbReference>
<dbReference type="CDD" id="cd00614">
    <property type="entry name" value="CGS_like"/>
    <property type="match status" value="1"/>
</dbReference>
<evidence type="ECO:0000256" key="4">
    <source>
        <dbReference type="RuleBase" id="RU362118"/>
    </source>
</evidence>
<evidence type="ECO:0000256" key="1">
    <source>
        <dbReference type="ARBA" id="ARBA00001933"/>
    </source>
</evidence>